<sequence length="41" mass="4220">MVAVVAVVLVATSHAQVALWVAAAGAVYAGVEGIIAWRSRR</sequence>
<protein>
    <submittedName>
        <fullName evidence="1">Uncharacterized protein</fullName>
    </submittedName>
</protein>
<organism evidence="1">
    <name type="scientific">Sinomonas puerhi</name>
    <dbReference type="NCBI Taxonomy" id="3238584"/>
    <lineage>
        <taxon>Bacteria</taxon>
        <taxon>Bacillati</taxon>
        <taxon>Actinomycetota</taxon>
        <taxon>Actinomycetes</taxon>
        <taxon>Micrococcales</taxon>
        <taxon>Micrococcaceae</taxon>
        <taxon>Sinomonas</taxon>
    </lineage>
</organism>
<dbReference type="RefSeq" id="WP_369045005.1">
    <property type="nucleotide sequence ID" value="NZ_CP163302.1"/>
</dbReference>
<dbReference type="KEGG" id="spue:AB5L97_13235"/>
<evidence type="ECO:0000313" key="1">
    <source>
        <dbReference type="EMBL" id="XDP44237.1"/>
    </source>
</evidence>
<reference evidence="1" key="1">
    <citation type="submission" date="2024-07" db="EMBL/GenBank/DDBJ databases">
        <authorList>
            <person name="fu j."/>
        </authorList>
    </citation>
    <scope>NUCLEOTIDE SEQUENCE</scope>
    <source>
        <strain evidence="1">P10A9</strain>
    </source>
</reference>
<gene>
    <name evidence="1" type="ORF">AB5L97_13235</name>
</gene>
<dbReference type="EMBL" id="CP163302">
    <property type="protein sequence ID" value="XDP44237.1"/>
    <property type="molecule type" value="Genomic_DNA"/>
</dbReference>
<dbReference type="AlphaFoldDB" id="A0AB39L161"/>
<name>A0AB39L161_9MICC</name>
<proteinExistence type="predicted"/>
<accession>A0AB39L161</accession>